<reference evidence="8 9" key="1">
    <citation type="journal article" date="2016" name="Nat. Commun.">
        <title>Thousands of microbial genomes shed light on interconnected biogeochemical processes in an aquifer system.</title>
        <authorList>
            <person name="Anantharaman K."/>
            <person name="Brown C.T."/>
            <person name="Hug L.A."/>
            <person name="Sharon I."/>
            <person name="Castelle C.J."/>
            <person name="Probst A.J."/>
            <person name="Thomas B.C."/>
            <person name="Singh A."/>
            <person name="Wilkins M.J."/>
            <person name="Karaoz U."/>
            <person name="Brodie E.L."/>
            <person name="Williams K.H."/>
            <person name="Hubbard S.S."/>
            <person name="Banfield J.F."/>
        </authorList>
    </citation>
    <scope>NUCLEOTIDE SEQUENCE [LARGE SCALE GENOMIC DNA]</scope>
</reference>
<dbReference type="Proteomes" id="UP000176233">
    <property type="component" value="Unassembled WGS sequence"/>
</dbReference>
<comment type="catalytic activity">
    <reaction evidence="1 7">
        <text>L-glutamate = D-glutamate</text>
        <dbReference type="Rhea" id="RHEA:12813"/>
        <dbReference type="ChEBI" id="CHEBI:29985"/>
        <dbReference type="ChEBI" id="CHEBI:29986"/>
        <dbReference type="EC" id="5.1.1.3"/>
    </reaction>
</comment>
<comment type="caution">
    <text evidence="8">The sequence shown here is derived from an EMBL/GenBank/DDBJ whole genome shotgun (WGS) entry which is preliminary data.</text>
</comment>
<dbReference type="EMBL" id="MFEJ01000019">
    <property type="protein sequence ID" value="OGE80190.1"/>
    <property type="molecule type" value="Genomic_DNA"/>
</dbReference>
<dbReference type="PANTHER" id="PTHR21198">
    <property type="entry name" value="GLUTAMATE RACEMASE"/>
    <property type="match status" value="1"/>
</dbReference>
<dbReference type="GO" id="GO:0071555">
    <property type="term" value="P:cell wall organization"/>
    <property type="evidence" value="ECO:0007669"/>
    <property type="project" value="UniProtKB-KW"/>
</dbReference>
<comment type="function">
    <text evidence="7">Provides the (R)-glutamate required for cell wall biosynthesis.</text>
</comment>
<dbReference type="UniPathway" id="UPA00219"/>
<dbReference type="InterPro" id="IPR004391">
    <property type="entry name" value="Glu_race"/>
</dbReference>
<dbReference type="InterPro" id="IPR015942">
    <property type="entry name" value="Asp/Glu/hydantoin_racemase"/>
</dbReference>
<feature type="active site" description="Proton donor/acceptor" evidence="7">
    <location>
        <position position="72"/>
    </location>
</feature>
<evidence type="ECO:0000313" key="8">
    <source>
        <dbReference type="EMBL" id="OGE80190.1"/>
    </source>
</evidence>
<proteinExistence type="inferred from homology"/>
<feature type="binding site" evidence="7">
    <location>
        <begin position="184"/>
        <end position="185"/>
    </location>
    <ligand>
        <name>substrate</name>
    </ligand>
</feature>
<evidence type="ECO:0000256" key="1">
    <source>
        <dbReference type="ARBA" id="ARBA00001602"/>
    </source>
</evidence>
<evidence type="ECO:0000256" key="7">
    <source>
        <dbReference type="HAMAP-Rule" id="MF_00258"/>
    </source>
</evidence>
<protein>
    <recommendedName>
        <fullName evidence="2 7">Glutamate racemase</fullName>
        <ecNumber evidence="2 7">5.1.1.3</ecNumber>
    </recommendedName>
</protein>
<evidence type="ECO:0000256" key="2">
    <source>
        <dbReference type="ARBA" id="ARBA00013090"/>
    </source>
</evidence>
<dbReference type="HAMAP" id="MF_00258">
    <property type="entry name" value="Glu_racemase"/>
    <property type="match status" value="1"/>
</dbReference>
<keyword evidence="3 7" id="KW-0133">Cell shape</keyword>
<comment type="similarity">
    <text evidence="7">Belongs to the aspartate/glutamate racemases family.</text>
</comment>
<feature type="binding site" evidence="7">
    <location>
        <begin position="7"/>
        <end position="8"/>
    </location>
    <ligand>
        <name>substrate</name>
    </ligand>
</feature>
<name>A0A1F5NS63_9BACT</name>
<dbReference type="GO" id="GO:0008881">
    <property type="term" value="F:glutamate racemase activity"/>
    <property type="evidence" value="ECO:0007669"/>
    <property type="project" value="UniProtKB-UniRule"/>
</dbReference>
<comment type="pathway">
    <text evidence="7">Cell wall biogenesis; peptidoglycan biosynthesis.</text>
</comment>
<dbReference type="GO" id="GO:0009252">
    <property type="term" value="P:peptidoglycan biosynthetic process"/>
    <property type="evidence" value="ECO:0007669"/>
    <property type="project" value="UniProtKB-UniRule"/>
</dbReference>
<feature type="binding site" evidence="7">
    <location>
        <begin position="41"/>
        <end position="42"/>
    </location>
    <ligand>
        <name>substrate</name>
    </ligand>
</feature>
<dbReference type="Pfam" id="PF01177">
    <property type="entry name" value="Asp_Glu_race"/>
    <property type="match status" value="1"/>
</dbReference>
<evidence type="ECO:0000256" key="5">
    <source>
        <dbReference type="ARBA" id="ARBA00023235"/>
    </source>
</evidence>
<dbReference type="NCBIfam" id="TIGR00067">
    <property type="entry name" value="glut_race"/>
    <property type="match status" value="1"/>
</dbReference>
<dbReference type="InterPro" id="IPR001920">
    <property type="entry name" value="Asp/Glu_race"/>
</dbReference>
<dbReference type="AlphaFoldDB" id="A0A1F5NS63"/>
<evidence type="ECO:0000256" key="6">
    <source>
        <dbReference type="ARBA" id="ARBA00023316"/>
    </source>
</evidence>
<keyword evidence="6 7" id="KW-0961">Cell wall biogenesis/degradation</keyword>
<dbReference type="SUPFAM" id="SSF53681">
    <property type="entry name" value="Aspartate/glutamate racemase"/>
    <property type="match status" value="2"/>
</dbReference>
<dbReference type="InterPro" id="IPR018187">
    <property type="entry name" value="Asp/Glu_racemase_AS_1"/>
</dbReference>
<evidence type="ECO:0000313" key="9">
    <source>
        <dbReference type="Proteomes" id="UP000176233"/>
    </source>
</evidence>
<dbReference type="Gene3D" id="3.40.50.1860">
    <property type="match status" value="2"/>
</dbReference>
<keyword evidence="5 7" id="KW-0413">Isomerase</keyword>
<dbReference type="EC" id="5.1.1.3" evidence="2 7"/>
<keyword evidence="4 7" id="KW-0573">Peptidoglycan synthesis</keyword>
<gene>
    <name evidence="7" type="primary">murI</name>
    <name evidence="8" type="ORF">A2660_02570</name>
</gene>
<feature type="active site" description="Proton donor/acceptor" evidence="7">
    <location>
        <position position="183"/>
    </location>
</feature>
<dbReference type="PROSITE" id="PS00923">
    <property type="entry name" value="ASP_GLU_RACEMASE_1"/>
    <property type="match status" value="1"/>
</dbReference>
<accession>A0A1F5NS63</accession>
<evidence type="ECO:0000256" key="4">
    <source>
        <dbReference type="ARBA" id="ARBA00022984"/>
    </source>
</evidence>
<sequence length="264" mass="29831">MKIGVFDSGLGGLFLLRSMLSSKKLRKYDFVFLGDTKHLPYGNKSQKQIYALTANAVKFLFEQGCLLVIVACNTASAQALRKIQRDYLPKYYANRKVLGVIRPTVELIRGGDVCILATNGTVKAQAYTKELKKLNPKLKVSEIAAPELVQLIENVQLAKLKLAVETYSDLIKSKNVKNLILGCTHYALIKDKFSRKIGKGIKVISQDEIVPKKLADYLSRHEEIASKLSKKQQRKFYVTRLDQNFSKTAKKWFGKKIALNLVKY</sequence>
<feature type="binding site" evidence="7">
    <location>
        <begin position="73"/>
        <end position="74"/>
    </location>
    <ligand>
        <name>substrate</name>
    </ligand>
</feature>
<evidence type="ECO:0000256" key="3">
    <source>
        <dbReference type="ARBA" id="ARBA00022960"/>
    </source>
</evidence>
<organism evidence="8 9">
    <name type="scientific">Candidatus Doudnabacteria bacterium RIFCSPHIGHO2_01_FULL_45_18</name>
    <dbReference type="NCBI Taxonomy" id="1817823"/>
    <lineage>
        <taxon>Bacteria</taxon>
        <taxon>Candidatus Doudnaibacteriota</taxon>
    </lineage>
</organism>
<dbReference type="PANTHER" id="PTHR21198:SF2">
    <property type="entry name" value="GLUTAMATE RACEMASE"/>
    <property type="match status" value="1"/>
</dbReference>
<dbReference type="GO" id="GO:0008360">
    <property type="term" value="P:regulation of cell shape"/>
    <property type="evidence" value="ECO:0007669"/>
    <property type="project" value="UniProtKB-KW"/>
</dbReference>